<dbReference type="EMBL" id="BQKI01000017">
    <property type="protein sequence ID" value="GJN10493.1"/>
    <property type="molecule type" value="Genomic_DNA"/>
</dbReference>
<dbReference type="Gene3D" id="1.20.1280.50">
    <property type="match status" value="1"/>
</dbReference>
<dbReference type="InterPro" id="IPR011043">
    <property type="entry name" value="Gal_Oxase/kelch_b-propeller"/>
</dbReference>
<feature type="domain" description="F-box" evidence="1">
    <location>
        <begin position="7"/>
        <end position="50"/>
    </location>
</feature>
<comment type="caution">
    <text evidence="2">The sequence shown here is derived from an EMBL/GenBank/DDBJ whole genome shotgun (WGS) entry which is preliminary data.</text>
</comment>
<dbReference type="AlphaFoldDB" id="A0AAV5DJM8"/>
<dbReference type="Pfam" id="PF23635">
    <property type="entry name" value="Beta-prop_AT5G49610-like"/>
    <property type="match status" value="1"/>
</dbReference>
<dbReference type="Proteomes" id="UP001054889">
    <property type="component" value="Unassembled WGS sequence"/>
</dbReference>
<evidence type="ECO:0000313" key="2">
    <source>
        <dbReference type="EMBL" id="GJN10493.1"/>
    </source>
</evidence>
<evidence type="ECO:0000259" key="1">
    <source>
        <dbReference type="SMART" id="SM00256"/>
    </source>
</evidence>
<dbReference type="InterPro" id="IPR001810">
    <property type="entry name" value="F-box_dom"/>
</dbReference>
<protein>
    <recommendedName>
        <fullName evidence="1">F-box domain-containing protein</fullName>
    </recommendedName>
</protein>
<proteinExistence type="predicted"/>
<dbReference type="Pfam" id="PF12937">
    <property type="entry name" value="F-box-like"/>
    <property type="match status" value="1"/>
</dbReference>
<dbReference type="PANTHER" id="PTHR32133:SF386">
    <property type="entry name" value="F-BOX DOMAIN-CONTAINING PROTEIN"/>
    <property type="match status" value="1"/>
</dbReference>
<evidence type="ECO:0000313" key="3">
    <source>
        <dbReference type="Proteomes" id="UP001054889"/>
    </source>
</evidence>
<dbReference type="InterPro" id="IPR036047">
    <property type="entry name" value="F-box-like_dom_sf"/>
</dbReference>
<reference evidence="2" key="2">
    <citation type="submission" date="2021-12" db="EMBL/GenBank/DDBJ databases">
        <title>Resequencing data analysis of finger millet.</title>
        <authorList>
            <person name="Hatakeyama M."/>
            <person name="Aluri S."/>
            <person name="Balachadran M.T."/>
            <person name="Sivarajan S.R."/>
            <person name="Poveda L."/>
            <person name="Shimizu-Inatsugi R."/>
            <person name="Schlapbach R."/>
            <person name="Sreeman S.M."/>
            <person name="Shimizu K.K."/>
        </authorList>
    </citation>
    <scope>NUCLEOTIDE SEQUENCE</scope>
</reference>
<dbReference type="SUPFAM" id="SSF81383">
    <property type="entry name" value="F-box domain"/>
    <property type="match status" value="1"/>
</dbReference>
<dbReference type="PANTHER" id="PTHR32133">
    <property type="entry name" value="OS07G0120400 PROTEIN"/>
    <property type="match status" value="1"/>
</dbReference>
<dbReference type="InterPro" id="IPR056594">
    <property type="entry name" value="AT5G49610-like_b-prop"/>
</dbReference>
<organism evidence="2 3">
    <name type="scientific">Eleusine coracana subsp. coracana</name>
    <dbReference type="NCBI Taxonomy" id="191504"/>
    <lineage>
        <taxon>Eukaryota</taxon>
        <taxon>Viridiplantae</taxon>
        <taxon>Streptophyta</taxon>
        <taxon>Embryophyta</taxon>
        <taxon>Tracheophyta</taxon>
        <taxon>Spermatophyta</taxon>
        <taxon>Magnoliopsida</taxon>
        <taxon>Liliopsida</taxon>
        <taxon>Poales</taxon>
        <taxon>Poaceae</taxon>
        <taxon>PACMAD clade</taxon>
        <taxon>Chloridoideae</taxon>
        <taxon>Cynodonteae</taxon>
        <taxon>Eleusininae</taxon>
        <taxon>Eleusine</taxon>
    </lineage>
</organism>
<keyword evidence="3" id="KW-1185">Reference proteome</keyword>
<reference evidence="2" key="1">
    <citation type="journal article" date="2018" name="DNA Res.">
        <title>Multiple hybrid de novo genome assembly of finger millet, an orphan allotetraploid crop.</title>
        <authorList>
            <person name="Hatakeyama M."/>
            <person name="Aluri S."/>
            <person name="Balachadran M.T."/>
            <person name="Sivarajan S.R."/>
            <person name="Patrignani A."/>
            <person name="Gruter S."/>
            <person name="Poveda L."/>
            <person name="Shimizu-Inatsugi R."/>
            <person name="Baeten J."/>
            <person name="Francoijs K.J."/>
            <person name="Nataraja K.N."/>
            <person name="Reddy Y.A.N."/>
            <person name="Phadnis S."/>
            <person name="Ravikumar R.L."/>
            <person name="Schlapbach R."/>
            <person name="Sreeman S.M."/>
            <person name="Shimizu K.K."/>
        </authorList>
    </citation>
    <scope>NUCLEOTIDE SEQUENCE</scope>
</reference>
<gene>
    <name evidence="2" type="primary">ga28591</name>
    <name evidence="2" type="ORF">PR202_ga28591</name>
</gene>
<name>A0AAV5DJM8_ELECO</name>
<dbReference type="SMART" id="SM00256">
    <property type="entry name" value="FBOX"/>
    <property type="match status" value="1"/>
</dbReference>
<accession>A0AAV5DJM8</accession>
<dbReference type="SUPFAM" id="SSF50965">
    <property type="entry name" value="Galactose oxidase, central domain"/>
    <property type="match status" value="1"/>
</dbReference>
<sequence length="430" mass="48545">MPPAAALLDEMVEEVFLRFPPDEPKHLLRAALVCKRWRRIVSDRGFRRRFCELHRKPRMLGFLYNRSHSSIFVPTCSFRPPSAAHRYGPVIDARHGRVLLLPGFPDWEKRPLDNAFVVWDPITSERRELPLLPRSVRSADWNAAVLCATAPGGACDHLDCCGGPFLVIFVATDKGRMFDYAYSSETGAWSEQTSAQHAAGCRMALSPSALVGNALYFLNGYLKTVLKFDLGTRKLSVIRIPPSCYFGSIVLMITEHGGLGFATVVNSELHLWSRESGSEEDAGWVQSRVIELKTLFPAHILDSLYVTGFGEGVDIIFVRGNRKDFTIDLKSIQVTKVQKDIGIRLAHMFPYTGLYTPGENSLQRALLRAEVIVDEAMGRHIKNQAMLQQLDVRYETPCIEATTLDTFRYQYHDEKEAKDKAVVYVQNKFC</sequence>